<sequence>MPAGMSGAAGKTLANFKAPYPEPTSQQRRYVIFLDPKGYRKELNDYKVELIPGRVEKVDGANVYRMGGSIEERTIDGWGYTYYVVTLTTMSGTLMMPLGDAALKRPRFVAMSTNNLYRYNSQLPIVVYTPKDGELRYRIWTVKSTGSGTAKSINAREM</sequence>
<dbReference type="PANTHER" id="PTHR35890">
    <property type="match status" value="1"/>
</dbReference>
<dbReference type="AlphaFoldDB" id="A0A518HH67"/>
<dbReference type="Pfam" id="PF03974">
    <property type="entry name" value="Ecotin"/>
    <property type="match status" value="1"/>
</dbReference>
<dbReference type="InterPro" id="IPR005658">
    <property type="entry name" value="Prot_inh_ecotin"/>
</dbReference>
<reference evidence="3" key="2">
    <citation type="submission" date="2020-06" db="EMBL/GenBank/DDBJ databases">
        <authorList>
            <person name="Camacho E."/>
            <person name="Gonzalez-de la Fuente S."/>
            <person name="Rastrojo A."/>
            <person name="Peiro-Pastor R."/>
            <person name="Solana JC."/>
            <person name="Tabera L."/>
            <person name="Gamarro F."/>
            <person name="Carrasco-Ramiro F."/>
            <person name="Requena JM."/>
            <person name="Aguado B."/>
        </authorList>
    </citation>
    <scope>NUCLEOTIDE SEQUENCE</scope>
</reference>
<evidence type="ECO:0000256" key="1">
    <source>
        <dbReference type="ARBA" id="ARBA00010558"/>
    </source>
</evidence>
<dbReference type="SUPFAM" id="SSF49772">
    <property type="entry name" value="Ecotin, trypsin inhibitor"/>
    <property type="match status" value="1"/>
</dbReference>
<dbReference type="Gene3D" id="4.10.1230.10">
    <property type="entry name" value="Ecotin, trypsin inhibitor"/>
    <property type="match status" value="1"/>
</dbReference>
<dbReference type="VEuPathDB" id="TriTrypDB:LdCL_150008400"/>
<dbReference type="Gene3D" id="2.60.40.550">
    <property type="entry name" value="Ecotin"/>
    <property type="match status" value="1"/>
</dbReference>
<proteinExistence type="inferred from homology"/>
<evidence type="ECO:0000313" key="3">
    <source>
        <dbReference type="EMBL" id="CAC5428750.1"/>
    </source>
</evidence>
<gene>
    <name evidence="4" type="primary">ISP2</name>
    <name evidence="3" type="ORF">LDHU3_15.0680</name>
</gene>
<dbReference type="Proteomes" id="UP000601710">
    <property type="component" value="Chromosome 15"/>
</dbReference>
<dbReference type="VEuPathDB" id="TriTrypDB:LDHU3_15.0680"/>
<accession>A0A518HH67</accession>
<dbReference type="PANTHER" id="PTHR35890:SF3">
    <property type="entry name" value="ECOTIN"/>
    <property type="match status" value="1"/>
</dbReference>
<dbReference type="EMBL" id="LR812635">
    <property type="protein sequence ID" value="CAC5428750.1"/>
    <property type="molecule type" value="Genomic_DNA"/>
</dbReference>
<protein>
    <recommendedName>
        <fullName evidence="2">Ecotin-like protein 2</fullName>
    </recommendedName>
</protein>
<dbReference type="SMR" id="A0A518HH67"/>
<name>A0A518HH67_LEIDO</name>
<dbReference type="InterPro" id="IPR036198">
    <property type="entry name" value="Ecotin_sf"/>
</dbReference>
<evidence type="ECO:0000256" key="2">
    <source>
        <dbReference type="ARBA" id="ARBA00073243"/>
    </source>
</evidence>
<reference evidence="4" key="1">
    <citation type="submission" date="2019-01" db="EMBL/GenBank/DDBJ databases">
        <authorList>
            <person name="Dias B.T."/>
            <person name="Faria M.S."/>
            <person name="Mukhtar M.M."/>
            <person name="Mottram J.C."/>
            <person name="Lima A.P.C.A."/>
        </authorList>
    </citation>
    <scope>NUCLEOTIDE SEQUENCE</scope>
    <source>
        <strain evidence="4">MW897</strain>
    </source>
</reference>
<organism evidence="4">
    <name type="scientific">Leishmania donovani</name>
    <dbReference type="NCBI Taxonomy" id="5661"/>
    <lineage>
        <taxon>Eukaryota</taxon>
        <taxon>Discoba</taxon>
        <taxon>Euglenozoa</taxon>
        <taxon>Kinetoplastea</taxon>
        <taxon>Metakinetoplastina</taxon>
        <taxon>Trypanosomatida</taxon>
        <taxon>Trypanosomatidae</taxon>
        <taxon>Leishmaniinae</taxon>
        <taxon>Leishmania</taxon>
    </lineage>
</organism>
<comment type="similarity">
    <text evidence="1">Belongs to the protease inhibitor I11 (ecotin) family.</text>
</comment>
<dbReference type="EMBL" id="MK408618">
    <property type="protein sequence ID" value="QDV40193.1"/>
    <property type="molecule type" value="Genomic_DNA"/>
</dbReference>
<dbReference type="VEuPathDB" id="TriTrypDB:LdBPK_150350.1"/>
<dbReference type="GO" id="GO:0004867">
    <property type="term" value="F:serine-type endopeptidase inhibitor activity"/>
    <property type="evidence" value="ECO:0007669"/>
    <property type="project" value="InterPro"/>
</dbReference>
<evidence type="ECO:0000313" key="4">
    <source>
        <dbReference type="EMBL" id="QDV40193.1"/>
    </source>
</evidence>
<dbReference type="InterPro" id="IPR027438">
    <property type="entry name" value="Ecotin_C"/>
</dbReference>
<dbReference type="FunFam" id="2.60.40.550:FF:000004">
    <property type="entry name" value="Ecotin-like protein 2"/>
    <property type="match status" value="1"/>
</dbReference>